<dbReference type="SUPFAM" id="SSF143744">
    <property type="entry name" value="GlcG-like"/>
    <property type="match status" value="1"/>
</dbReference>
<dbReference type="Pfam" id="PF03928">
    <property type="entry name" value="HbpS-like"/>
    <property type="match status" value="1"/>
</dbReference>
<dbReference type="Proteomes" id="UP001596270">
    <property type="component" value="Unassembled WGS sequence"/>
</dbReference>
<dbReference type="PANTHER" id="PTHR34309">
    <property type="entry name" value="SLR1406 PROTEIN"/>
    <property type="match status" value="1"/>
</dbReference>
<protein>
    <submittedName>
        <fullName evidence="2">Heme-binding protein</fullName>
    </submittedName>
</protein>
<evidence type="ECO:0000256" key="1">
    <source>
        <dbReference type="SAM" id="SignalP"/>
    </source>
</evidence>
<accession>A0ABW1TY31</accession>
<dbReference type="EMBL" id="JBHSRS010000018">
    <property type="protein sequence ID" value="MFC6281648.1"/>
    <property type="molecule type" value="Genomic_DNA"/>
</dbReference>
<proteinExistence type="predicted"/>
<evidence type="ECO:0000313" key="3">
    <source>
        <dbReference type="Proteomes" id="UP001596270"/>
    </source>
</evidence>
<dbReference type="InterPro" id="IPR052517">
    <property type="entry name" value="GlcG_carb_metab_protein"/>
</dbReference>
<feature type="chain" id="PRO_5046950698" evidence="1">
    <location>
        <begin position="32"/>
        <end position="170"/>
    </location>
</feature>
<dbReference type="InterPro" id="IPR038084">
    <property type="entry name" value="PduO/GlcC-like_sf"/>
</dbReference>
<dbReference type="Gene3D" id="3.30.450.150">
    <property type="entry name" value="Haem-degrading domain"/>
    <property type="match status" value="1"/>
</dbReference>
<gene>
    <name evidence="2" type="ORF">ACFQND_10425</name>
</gene>
<organism evidence="2 3">
    <name type="scientific">Polaromonas aquatica</name>
    <dbReference type="NCBI Taxonomy" id="332657"/>
    <lineage>
        <taxon>Bacteria</taxon>
        <taxon>Pseudomonadati</taxon>
        <taxon>Pseudomonadota</taxon>
        <taxon>Betaproteobacteria</taxon>
        <taxon>Burkholderiales</taxon>
        <taxon>Comamonadaceae</taxon>
        <taxon>Polaromonas</taxon>
    </lineage>
</organism>
<dbReference type="PANTHER" id="PTHR34309:SF1">
    <property type="entry name" value="PROTEIN GLCG"/>
    <property type="match status" value="1"/>
</dbReference>
<keyword evidence="3" id="KW-1185">Reference proteome</keyword>
<dbReference type="RefSeq" id="WP_371437260.1">
    <property type="nucleotide sequence ID" value="NZ_JBHSRS010000018.1"/>
</dbReference>
<comment type="caution">
    <text evidence="2">The sequence shown here is derived from an EMBL/GenBank/DDBJ whole genome shotgun (WGS) entry which is preliminary data.</text>
</comment>
<evidence type="ECO:0000313" key="2">
    <source>
        <dbReference type="EMBL" id="MFC6281648.1"/>
    </source>
</evidence>
<reference evidence="3" key="1">
    <citation type="journal article" date="2019" name="Int. J. Syst. Evol. Microbiol.">
        <title>The Global Catalogue of Microorganisms (GCM) 10K type strain sequencing project: providing services to taxonomists for standard genome sequencing and annotation.</title>
        <authorList>
            <consortium name="The Broad Institute Genomics Platform"/>
            <consortium name="The Broad Institute Genome Sequencing Center for Infectious Disease"/>
            <person name="Wu L."/>
            <person name="Ma J."/>
        </authorList>
    </citation>
    <scope>NUCLEOTIDE SEQUENCE [LARGE SCALE GENOMIC DNA]</scope>
    <source>
        <strain evidence="3">CCUG 39402</strain>
    </source>
</reference>
<sequence>MHSTLRSTSVFRRITGPLCLVLAGIAASAAAQTPPGPPAYGPAIPLESARKVAAAALAEAQKNGWTMAVAITNTSGDLVFFEKMDDTQSASGQIAIEKSRSASMFKRPTKVFGDMLAAGNTYVLGLANANPVEGGLPLIANGKVIGAIGASGGTGAQDGIVAKAGAEQIR</sequence>
<dbReference type="InterPro" id="IPR005624">
    <property type="entry name" value="PduO/GlcC-like"/>
</dbReference>
<name>A0ABW1TY31_9BURK</name>
<keyword evidence="1" id="KW-0732">Signal</keyword>
<feature type="signal peptide" evidence="1">
    <location>
        <begin position="1"/>
        <end position="31"/>
    </location>
</feature>